<dbReference type="STRING" id="145388.A0A0D2JCX5"/>
<dbReference type="Pfam" id="PF08623">
    <property type="entry name" value="TIP120"/>
    <property type="match status" value="1"/>
</dbReference>
<evidence type="ECO:0000256" key="4">
    <source>
        <dbReference type="SAM" id="MobiDB-lite"/>
    </source>
</evidence>
<feature type="domain" description="TATA-binding protein interacting (TIP20)" evidence="5">
    <location>
        <begin position="592"/>
        <end position="753"/>
    </location>
</feature>
<dbReference type="KEGG" id="mng:MNEG_10450"/>
<dbReference type="RefSeq" id="XP_013896532.1">
    <property type="nucleotide sequence ID" value="XM_014041078.1"/>
</dbReference>
<keyword evidence="3" id="KW-0833">Ubl conjugation pathway</keyword>
<evidence type="ECO:0000256" key="2">
    <source>
        <dbReference type="ARBA" id="ARBA00022737"/>
    </source>
</evidence>
<dbReference type="InterPro" id="IPR016024">
    <property type="entry name" value="ARM-type_fold"/>
</dbReference>
<sequence length="789" mass="80989">MTTISAIVGGDPKLLAPHLKALGGGLFGCVGERYYKVTAEALRACEALVRCLRPSPPAPVEPAAAELVAPLLAAVSGRLAAQDQDQEVKEAAVLCVARILADLGDQAGVEEQVEPILRALLDRLRNETTRLPAVKAVAAVAASPLPLPALAGPVAAGFVAELTSFLRKSNRALRAASLAALDALCARPKLQLDPGSFGPAVAEAPALLSDGDLSLAAEALGLYATVASCQAGAAAGLADQVLPPALELVRSPLLQGAALTRLQAFFAALAAASFAGAGPGAAARESLIAALLQDGAAARDAGPQAQASVAQCAAALACCDEEREGALPAAVVKTVKQLLQLAASKDPASQRLALLTLGETGRRVDLAGAIPEAEAAVMRALESGGEDARGAASVALGGLACGDLGRSLPKLCSLIEAASGEPARQYLLLQALKGVLTTLVAREAQEQQQQQQQHSASSGGAPAPVPALSEGKVQELLALLLRCAGGEEECATAVAECLGELALLAPDQVIGALADALPSSGSPVRSAAAGAVKSIMSPQAEEGRSVRSALAVESALSGRLLDFLRLIGDDDRHVRKAAVLALSSVSHHRPRLVSPHLPALLPVLYAQTAVRAELIRTVDLGPFKHKIDDGLDLRKAAFECLDILLDAAPGSLDYPEFLKCLLSGLADHPDVRAPAHHMLARTAAVAPGAVLAQLDSLVEPLEKTLTARLKSDAVKQEMDRHEESLRSCLRAVDALDRLAGSSAAPRWVAFMQRTAGSAALRDKLAAVRAEREEAESKGAAGRGSRVEAA</sequence>
<feature type="region of interest" description="Disordered" evidence="4">
    <location>
        <begin position="446"/>
        <end position="465"/>
    </location>
</feature>
<comment type="similarity">
    <text evidence="1">Belongs to the CAND family.</text>
</comment>
<reference evidence="6 7" key="1">
    <citation type="journal article" date="2013" name="BMC Genomics">
        <title>Reconstruction of the lipid metabolism for the microalga Monoraphidium neglectum from its genome sequence reveals characteristics suitable for biofuel production.</title>
        <authorList>
            <person name="Bogen C."/>
            <person name="Al-Dilaimi A."/>
            <person name="Albersmeier A."/>
            <person name="Wichmann J."/>
            <person name="Grundmann M."/>
            <person name="Rupp O."/>
            <person name="Lauersen K.J."/>
            <person name="Blifernez-Klassen O."/>
            <person name="Kalinowski J."/>
            <person name="Goesmann A."/>
            <person name="Mussgnug J.H."/>
            <person name="Kruse O."/>
        </authorList>
    </citation>
    <scope>NUCLEOTIDE SEQUENCE [LARGE SCALE GENOMIC DNA]</scope>
    <source>
        <strain evidence="6 7">SAG 48.87</strain>
    </source>
</reference>
<name>A0A0D2JCX5_9CHLO</name>
<proteinExistence type="inferred from homology"/>
<dbReference type="EMBL" id="KK102538">
    <property type="protein sequence ID" value="KIY97512.1"/>
    <property type="molecule type" value="Genomic_DNA"/>
</dbReference>
<dbReference type="InterPro" id="IPR039852">
    <property type="entry name" value="CAND1/CAND2"/>
</dbReference>
<evidence type="ECO:0000313" key="6">
    <source>
        <dbReference type="EMBL" id="KIY97512.1"/>
    </source>
</evidence>
<evidence type="ECO:0000256" key="1">
    <source>
        <dbReference type="ARBA" id="ARBA00007657"/>
    </source>
</evidence>
<dbReference type="Proteomes" id="UP000054498">
    <property type="component" value="Unassembled WGS sequence"/>
</dbReference>
<dbReference type="AlphaFoldDB" id="A0A0D2JCX5"/>
<evidence type="ECO:0000256" key="3">
    <source>
        <dbReference type="ARBA" id="ARBA00022786"/>
    </source>
</evidence>
<dbReference type="Pfam" id="PF25782">
    <property type="entry name" value="TPR_CAND1"/>
    <property type="match status" value="1"/>
</dbReference>
<dbReference type="SUPFAM" id="SSF48371">
    <property type="entry name" value="ARM repeat"/>
    <property type="match status" value="1"/>
</dbReference>
<dbReference type="Gene3D" id="1.25.10.10">
    <property type="entry name" value="Leucine-rich Repeat Variant"/>
    <property type="match status" value="1"/>
</dbReference>
<dbReference type="GeneID" id="25727614"/>
<evidence type="ECO:0000259" key="5">
    <source>
        <dbReference type="Pfam" id="PF08623"/>
    </source>
</evidence>
<dbReference type="InterPro" id="IPR013932">
    <property type="entry name" value="TATA-bd_TIP120"/>
</dbReference>
<dbReference type="OrthoDB" id="6260732at2759"/>
<accession>A0A0D2JCX5</accession>
<dbReference type="InterPro" id="IPR011989">
    <property type="entry name" value="ARM-like"/>
</dbReference>
<keyword evidence="7" id="KW-1185">Reference proteome</keyword>
<feature type="region of interest" description="Disordered" evidence="4">
    <location>
        <begin position="768"/>
        <end position="789"/>
    </location>
</feature>
<evidence type="ECO:0000313" key="7">
    <source>
        <dbReference type="Proteomes" id="UP000054498"/>
    </source>
</evidence>
<protein>
    <recommendedName>
        <fullName evidence="5">TATA-binding protein interacting (TIP20) domain-containing protein</fullName>
    </recommendedName>
</protein>
<dbReference type="GO" id="GO:0010265">
    <property type="term" value="P:SCF complex assembly"/>
    <property type="evidence" value="ECO:0007669"/>
    <property type="project" value="InterPro"/>
</dbReference>
<dbReference type="PANTHER" id="PTHR12696">
    <property type="entry name" value="TIP120"/>
    <property type="match status" value="1"/>
</dbReference>
<keyword evidence="2" id="KW-0677">Repeat</keyword>
<gene>
    <name evidence="6" type="ORF">MNEG_10450</name>
</gene>
<organism evidence="6 7">
    <name type="scientific">Monoraphidium neglectum</name>
    <dbReference type="NCBI Taxonomy" id="145388"/>
    <lineage>
        <taxon>Eukaryota</taxon>
        <taxon>Viridiplantae</taxon>
        <taxon>Chlorophyta</taxon>
        <taxon>core chlorophytes</taxon>
        <taxon>Chlorophyceae</taxon>
        <taxon>CS clade</taxon>
        <taxon>Sphaeropleales</taxon>
        <taxon>Selenastraceae</taxon>
        <taxon>Monoraphidium</taxon>
    </lineage>
</organism>